<proteinExistence type="predicted"/>
<sequence>MASSAIRTPVWSIHPLHAAVLGGVLPLFLGALLADYAYWSTYEIQWSNFASWLLIGAMVMATLALLCAVVGLARGRRRLGYLLVLVATWIVGFINALHHARDAWAIMPTALLLSAVATVLALVAAWIGFASLRVGGVR</sequence>
<feature type="transmembrane region" description="Helical" evidence="1">
    <location>
        <begin position="79"/>
        <end position="97"/>
    </location>
</feature>
<evidence type="ECO:0000259" key="2">
    <source>
        <dbReference type="Pfam" id="PF09990"/>
    </source>
</evidence>
<feature type="transmembrane region" description="Helical" evidence="1">
    <location>
        <begin position="103"/>
        <end position="129"/>
    </location>
</feature>
<dbReference type="Pfam" id="PF09990">
    <property type="entry name" value="DUF2231"/>
    <property type="match status" value="1"/>
</dbReference>
<reference evidence="3 4" key="1">
    <citation type="submission" date="2019-04" db="EMBL/GenBank/DDBJ databases">
        <title>Microbes associate with the intestines of laboratory mice.</title>
        <authorList>
            <person name="Navarre W."/>
            <person name="Wong E."/>
            <person name="Huang K."/>
            <person name="Tropini C."/>
            <person name="Ng K."/>
            <person name="Yu B."/>
        </authorList>
    </citation>
    <scope>NUCLEOTIDE SEQUENCE [LARGE SCALE GENOMIC DNA]</scope>
    <source>
        <strain evidence="3 4">NM62_B4-13</strain>
    </source>
</reference>
<organism evidence="3 4">
    <name type="scientific">Stenotrophomonas maltophilia</name>
    <name type="common">Pseudomonas maltophilia</name>
    <name type="synonym">Xanthomonas maltophilia</name>
    <dbReference type="NCBI Taxonomy" id="40324"/>
    <lineage>
        <taxon>Bacteria</taxon>
        <taxon>Pseudomonadati</taxon>
        <taxon>Pseudomonadota</taxon>
        <taxon>Gammaproteobacteria</taxon>
        <taxon>Lysobacterales</taxon>
        <taxon>Lysobacteraceae</taxon>
        <taxon>Stenotrophomonas</taxon>
        <taxon>Stenotrophomonas maltophilia group</taxon>
    </lineage>
</organism>
<dbReference type="InterPro" id="IPR016923">
    <property type="entry name" value="UCP029509"/>
</dbReference>
<feature type="transmembrane region" description="Helical" evidence="1">
    <location>
        <begin position="16"/>
        <end position="39"/>
    </location>
</feature>
<dbReference type="PIRSF" id="PIRSF029509">
    <property type="entry name" value="UCP029509"/>
    <property type="match status" value="1"/>
</dbReference>
<name>A0A4S2CYT3_STEMA</name>
<gene>
    <name evidence="3" type="ORF">E5352_10470</name>
</gene>
<dbReference type="RefSeq" id="WP_136005048.1">
    <property type="nucleotide sequence ID" value="NZ_SRYW01000008.1"/>
</dbReference>
<dbReference type="OrthoDB" id="2873672at2"/>
<protein>
    <recommendedName>
        <fullName evidence="2">DUF2231 domain-containing protein</fullName>
    </recommendedName>
</protein>
<evidence type="ECO:0000313" key="4">
    <source>
        <dbReference type="Proteomes" id="UP000306631"/>
    </source>
</evidence>
<keyword evidence="1" id="KW-0812">Transmembrane</keyword>
<evidence type="ECO:0000313" key="3">
    <source>
        <dbReference type="EMBL" id="TGY33796.1"/>
    </source>
</evidence>
<evidence type="ECO:0000256" key="1">
    <source>
        <dbReference type="SAM" id="Phobius"/>
    </source>
</evidence>
<comment type="caution">
    <text evidence="3">The sequence shown here is derived from an EMBL/GenBank/DDBJ whole genome shotgun (WGS) entry which is preliminary data.</text>
</comment>
<feature type="domain" description="DUF2231" evidence="2">
    <location>
        <begin position="14"/>
        <end position="129"/>
    </location>
</feature>
<dbReference type="InterPro" id="IPR019251">
    <property type="entry name" value="DUF2231_TM"/>
</dbReference>
<accession>A0A4S2CYT3</accession>
<feature type="transmembrane region" description="Helical" evidence="1">
    <location>
        <begin position="51"/>
        <end position="72"/>
    </location>
</feature>
<dbReference type="AlphaFoldDB" id="A0A4S2CYT3"/>
<keyword evidence="1" id="KW-1133">Transmembrane helix</keyword>
<dbReference type="EMBL" id="SRYW01000008">
    <property type="protein sequence ID" value="TGY33796.1"/>
    <property type="molecule type" value="Genomic_DNA"/>
</dbReference>
<keyword evidence="1" id="KW-0472">Membrane</keyword>
<dbReference type="Proteomes" id="UP000306631">
    <property type="component" value="Unassembled WGS sequence"/>
</dbReference>